<evidence type="ECO:0000256" key="3">
    <source>
        <dbReference type="ARBA" id="ARBA00022692"/>
    </source>
</evidence>
<reference evidence="7 8" key="1">
    <citation type="submission" date="2024-09" db="EMBL/GenBank/DDBJ databases">
        <title>Chromosome-scale assembly of Riccia sorocarpa.</title>
        <authorList>
            <person name="Paukszto L."/>
        </authorList>
    </citation>
    <scope>NUCLEOTIDE SEQUENCE [LARGE SCALE GENOMIC DNA]</scope>
    <source>
        <strain evidence="7">LP-2024</strain>
        <tissue evidence="7">Aerial parts of the thallus</tissue>
    </source>
</reference>
<protein>
    <recommendedName>
        <fullName evidence="9">NPF family transporter</fullName>
    </recommendedName>
</protein>
<dbReference type="PANTHER" id="PTHR11654">
    <property type="entry name" value="OLIGOPEPTIDE TRANSPORTER-RELATED"/>
    <property type="match status" value="1"/>
</dbReference>
<dbReference type="InterPro" id="IPR000109">
    <property type="entry name" value="POT_fam"/>
</dbReference>
<keyword evidence="4 6" id="KW-1133">Transmembrane helix</keyword>
<name>A0ABD3GJV7_9MARC</name>
<proteinExistence type="inferred from homology"/>
<feature type="transmembrane region" description="Helical" evidence="6">
    <location>
        <begin position="553"/>
        <end position="573"/>
    </location>
</feature>
<keyword evidence="8" id="KW-1185">Reference proteome</keyword>
<dbReference type="EMBL" id="JBJQOH010000007">
    <property type="protein sequence ID" value="KAL3679502.1"/>
    <property type="molecule type" value="Genomic_DNA"/>
</dbReference>
<dbReference type="Proteomes" id="UP001633002">
    <property type="component" value="Unassembled WGS sequence"/>
</dbReference>
<feature type="transmembrane region" description="Helical" evidence="6">
    <location>
        <begin position="200"/>
        <end position="219"/>
    </location>
</feature>
<organism evidence="7 8">
    <name type="scientific">Riccia sorocarpa</name>
    <dbReference type="NCBI Taxonomy" id="122646"/>
    <lineage>
        <taxon>Eukaryota</taxon>
        <taxon>Viridiplantae</taxon>
        <taxon>Streptophyta</taxon>
        <taxon>Embryophyta</taxon>
        <taxon>Marchantiophyta</taxon>
        <taxon>Marchantiopsida</taxon>
        <taxon>Marchantiidae</taxon>
        <taxon>Marchantiales</taxon>
        <taxon>Ricciaceae</taxon>
        <taxon>Riccia</taxon>
    </lineage>
</organism>
<gene>
    <name evidence="7" type="ORF">R1sor_022458</name>
</gene>
<evidence type="ECO:0000256" key="5">
    <source>
        <dbReference type="ARBA" id="ARBA00023136"/>
    </source>
</evidence>
<dbReference type="GO" id="GO:0016020">
    <property type="term" value="C:membrane"/>
    <property type="evidence" value="ECO:0007669"/>
    <property type="project" value="UniProtKB-SubCell"/>
</dbReference>
<evidence type="ECO:0008006" key="9">
    <source>
        <dbReference type="Google" id="ProtNLM"/>
    </source>
</evidence>
<dbReference type="AlphaFoldDB" id="A0ABD3GJV7"/>
<dbReference type="InterPro" id="IPR036259">
    <property type="entry name" value="MFS_trans_sf"/>
</dbReference>
<dbReference type="Gene3D" id="1.20.1250.20">
    <property type="entry name" value="MFS general substrate transporter like domains"/>
    <property type="match status" value="1"/>
</dbReference>
<keyword evidence="5 6" id="KW-0472">Membrane</keyword>
<evidence type="ECO:0000256" key="1">
    <source>
        <dbReference type="ARBA" id="ARBA00004141"/>
    </source>
</evidence>
<evidence type="ECO:0000256" key="2">
    <source>
        <dbReference type="ARBA" id="ARBA00005982"/>
    </source>
</evidence>
<feature type="transmembrane region" description="Helical" evidence="6">
    <location>
        <begin position="157"/>
        <end position="179"/>
    </location>
</feature>
<feature type="transmembrane region" description="Helical" evidence="6">
    <location>
        <begin position="52"/>
        <end position="71"/>
    </location>
</feature>
<accession>A0ABD3GJV7</accession>
<comment type="similarity">
    <text evidence="2">Belongs to the major facilitator superfamily. Proton-dependent oligopeptide transporter (POT/PTR) (TC 2.A.17) family.</text>
</comment>
<comment type="subcellular location">
    <subcellularLocation>
        <location evidence="1">Membrane</location>
        <topology evidence="1">Multi-pass membrane protein</topology>
    </subcellularLocation>
</comment>
<feature type="transmembrane region" description="Helical" evidence="6">
    <location>
        <begin position="512"/>
        <end position="533"/>
    </location>
</feature>
<feature type="transmembrane region" description="Helical" evidence="6">
    <location>
        <begin position="469"/>
        <end position="491"/>
    </location>
</feature>
<evidence type="ECO:0000313" key="7">
    <source>
        <dbReference type="EMBL" id="KAL3679502.1"/>
    </source>
</evidence>
<feature type="transmembrane region" description="Helical" evidence="6">
    <location>
        <begin position="225"/>
        <end position="246"/>
    </location>
</feature>
<comment type="caution">
    <text evidence="7">The sequence shown here is derived from an EMBL/GenBank/DDBJ whole genome shotgun (WGS) entry which is preliminary data.</text>
</comment>
<sequence length="612" mass="67780">MDNAAVNDIDKHDIGFLPVDLRGRPLVNKGKTGTWKAASFILAMEMAERMTYLGLLANMTSYLVFNMHMTFPQSSDVVNNVVGTANLTPLLGAFLADAYLGRYWTLLLFGLIYVIGLLLLVLLAFIPSLTPSNETCTLIMAAMGQCEHASGHQLTVLYLALYIIALGTGGITPCVSAFGADQFDEEEPSESVWLPSYFNAYYFFVTCGAFISLTLVVNVSESFAYKWGFFITLVSMVLALMIFVVGTPRYRHRLPSARLSPVTRIAQVFVAAVRKFRLELPRDGDGSLYEVFDRESAIVGSRKIAHTPHYRWLDKAALPSNEEVKDQEHDPSPWRLCTVTQVEEVKALMRIMPIWCSGIVLNMGFIQIINFALQGGSTMDRRVEAAVIPVATFAAAATILVAVALPLYDKCFVPLARKLTGHSRGITLLQRQGAGQVVMMFGLICAGTVEHQRRATAWNLGLEDNPLSPLPISAFWLVPVFCLTGLGEVFATVGQLEFFYEQAPDAMRSLGVAIFCANAAVGAFMGTATVHIINAVTEPDWVGVNINRGHMDYYYYFLAVLTFLNLLVFVWCAHRYEYKAAPKSTRRDIVLMKVKLEKNLQPDENRGTPVLL</sequence>
<evidence type="ECO:0000313" key="8">
    <source>
        <dbReference type="Proteomes" id="UP001633002"/>
    </source>
</evidence>
<evidence type="ECO:0000256" key="6">
    <source>
        <dbReference type="SAM" id="Phobius"/>
    </source>
</evidence>
<keyword evidence="3 6" id="KW-0812">Transmembrane</keyword>
<feature type="transmembrane region" description="Helical" evidence="6">
    <location>
        <begin position="103"/>
        <end position="126"/>
    </location>
</feature>
<feature type="transmembrane region" description="Helical" evidence="6">
    <location>
        <begin position="354"/>
        <end position="373"/>
    </location>
</feature>
<evidence type="ECO:0000256" key="4">
    <source>
        <dbReference type="ARBA" id="ARBA00022989"/>
    </source>
</evidence>
<dbReference type="SUPFAM" id="SSF103473">
    <property type="entry name" value="MFS general substrate transporter"/>
    <property type="match status" value="1"/>
</dbReference>
<dbReference type="Pfam" id="PF00854">
    <property type="entry name" value="PTR2"/>
    <property type="match status" value="1"/>
</dbReference>
<feature type="transmembrane region" description="Helical" evidence="6">
    <location>
        <begin position="385"/>
        <end position="408"/>
    </location>
</feature>